<dbReference type="Gene3D" id="1.20.1720.10">
    <property type="entry name" value="Multidrug resistance protein D"/>
    <property type="match status" value="1"/>
</dbReference>
<dbReference type="PANTHER" id="PTHR23501">
    <property type="entry name" value="MAJOR FACILITATOR SUPERFAMILY"/>
    <property type="match status" value="1"/>
</dbReference>
<accession>A0AAN6YA85</accession>
<feature type="region of interest" description="Disordered" evidence="5">
    <location>
        <begin position="1"/>
        <end position="22"/>
    </location>
</feature>
<reference evidence="8" key="1">
    <citation type="journal article" date="2023" name="Mol. Phylogenet. Evol.">
        <title>Genome-scale phylogeny and comparative genomics of the fungal order Sordariales.</title>
        <authorList>
            <person name="Hensen N."/>
            <person name="Bonometti L."/>
            <person name="Westerberg I."/>
            <person name="Brannstrom I.O."/>
            <person name="Guillou S."/>
            <person name="Cros-Aarteil S."/>
            <person name="Calhoun S."/>
            <person name="Haridas S."/>
            <person name="Kuo A."/>
            <person name="Mondo S."/>
            <person name="Pangilinan J."/>
            <person name="Riley R."/>
            <person name="LaButti K."/>
            <person name="Andreopoulos B."/>
            <person name="Lipzen A."/>
            <person name="Chen C."/>
            <person name="Yan M."/>
            <person name="Daum C."/>
            <person name="Ng V."/>
            <person name="Clum A."/>
            <person name="Steindorff A."/>
            <person name="Ohm R.A."/>
            <person name="Martin F."/>
            <person name="Silar P."/>
            <person name="Natvig D.O."/>
            <person name="Lalanne C."/>
            <person name="Gautier V."/>
            <person name="Ament-Velasquez S.L."/>
            <person name="Kruys A."/>
            <person name="Hutchinson M.I."/>
            <person name="Powell A.J."/>
            <person name="Barry K."/>
            <person name="Miller A.N."/>
            <person name="Grigoriev I.V."/>
            <person name="Debuchy R."/>
            <person name="Gladieux P."/>
            <person name="Hiltunen Thoren M."/>
            <person name="Johannesson H."/>
        </authorList>
    </citation>
    <scope>NUCLEOTIDE SEQUENCE</scope>
    <source>
        <strain evidence="8">PSN293</strain>
    </source>
</reference>
<feature type="region of interest" description="Disordered" evidence="5">
    <location>
        <begin position="671"/>
        <end position="776"/>
    </location>
</feature>
<feature type="transmembrane region" description="Helical" evidence="6">
    <location>
        <begin position="147"/>
        <end position="169"/>
    </location>
</feature>
<proteinExistence type="predicted"/>
<feature type="transmembrane region" description="Helical" evidence="6">
    <location>
        <begin position="318"/>
        <end position="337"/>
    </location>
</feature>
<dbReference type="PRINTS" id="PR01036">
    <property type="entry name" value="TCRTETB"/>
</dbReference>
<feature type="domain" description="Major facilitator superfamily (MFS) profile" evidence="7">
    <location>
        <begin position="56"/>
        <end position="543"/>
    </location>
</feature>
<keyword evidence="9" id="KW-1185">Reference proteome</keyword>
<feature type="transmembrane region" description="Helical" evidence="6">
    <location>
        <begin position="357"/>
        <end position="376"/>
    </location>
</feature>
<feature type="transmembrane region" description="Helical" evidence="6">
    <location>
        <begin position="92"/>
        <end position="110"/>
    </location>
</feature>
<dbReference type="SUPFAM" id="SSF103473">
    <property type="entry name" value="MFS general substrate transporter"/>
    <property type="match status" value="1"/>
</dbReference>
<dbReference type="PROSITE" id="PS00216">
    <property type="entry name" value="SUGAR_TRANSPORT_1"/>
    <property type="match status" value="1"/>
</dbReference>
<evidence type="ECO:0000256" key="1">
    <source>
        <dbReference type="ARBA" id="ARBA00004141"/>
    </source>
</evidence>
<dbReference type="InterPro" id="IPR020846">
    <property type="entry name" value="MFS_dom"/>
</dbReference>
<feature type="transmembrane region" description="Helical" evidence="6">
    <location>
        <begin position="54"/>
        <end position="80"/>
    </location>
</feature>
<dbReference type="Gene3D" id="1.20.1250.20">
    <property type="entry name" value="MFS general substrate transporter like domains"/>
    <property type="match status" value="1"/>
</dbReference>
<feature type="transmembrane region" description="Helical" evidence="6">
    <location>
        <begin position="408"/>
        <end position="433"/>
    </location>
</feature>
<protein>
    <submittedName>
        <fullName evidence="8">Major facilitator superfamily domain-containing protein</fullName>
    </submittedName>
</protein>
<evidence type="ECO:0000313" key="8">
    <source>
        <dbReference type="EMBL" id="KAK4215553.1"/>
    </source>
</evidence>
<feature type="transmembrane region" description="Helical" evidence="6">
    <location>
        <begin position="445"/>
        <end position="468"/>
    </location>
</feature>
<evidence type="ECO:0000256" key="6">
    <source>
        <dbReference type="SAM" id="Phobius"/>
    </source>
</evidence>
<dbReference type="PROSITE" id="PS50850">
    <property type="entry name" value="MFS"/>
    <property type="match status" value="1"/>
</dbReference>
<evidence type="ECO:0000256" key="4">
    <source>
        <dbReference type="ARBA" id="ARBA00023136"/>
    </source>
</evidence>
<feature type="compositionally biased region" description="Acidic residues" evidence="5">
    <location>
        <begin position="759"/>
        <end position="769"/>
    </location>
</feature>
<comment type="caution">
    <text evidence="8">The sequence shown here is derived from an EMBL/GenBank/DDBJ whole genome shotgun (WGS) entry which is preliminary data.</text>
</comment>
<feature type="transmembrane region" description="Helical" evidence="6">
    <location>
        <begin position="277"/>
        <end position="297"/>
    </location>
</feature>
<dbReference type="GO" id="GO:0022857">
    <property type="term" value="F:transmembrane transporter activity"/>
    <property type="evidence" value="ECO:0007669"/>
    <property type="project" value="InterPro"/>
</dbReference>
<keyword evidence="4 6" id="KW-0472">Membrane</keyword>
<dbReference type="Proteomes" id="UP001301769">
    <property type="component" value="Unassembled WGS sequence"/>
</dbReference>
<feature type="transmembrane region" description="Helical" evidence="6">
    <location>
        <begin position="181"/>
        <end position="202"/>
    </location>
</feature>
<dbReference type="GO" id="GO:0005886">
    <property type="term" value="C:plasma membrane"/>
    <property type="evidence" value="ECO:0007669"/>
    <property type="project" value="TreeGrafter"/>
</dbReference>
<feature type="transmembrane region" description="Helical" evidence="6">
    <location>
        <begin position="252"/>
        <end position="271"/>
    </location>
</feature>
<feature type="transmembrane region" description="Helical" evidence="6">
    <location>
        <begin position="383"/>
        <end position="402"/>
    </location>
</feature>
<reference evidence="8" key="2">
    <citation type="submission" date="2023-05" db="EMBL/GenBank/DDBJ databases">
        <authorList>
            <consortium name="Lawrence Berkeley National Laboratory"/>
            <person name="Steindorff A."/>
            <person name="Hensen N."/>
            <person name="Bonometti L."/>
            <person name="Westerberg I."/>
            <person name="Brannstrom I.O."/>
            <person name="Guillou S."/>
            <person name="Cros-Aarteil S."/>
            <person name="Calhoun S."/>
            <person name="Haridas S."/>
            <person name="Kuo A."/>
            <person name="Mondo S."/>
            <person name="Pangilinan J."/>
            <person name="Riley R."/>
            <person name="Labutti K."/>
            <person name="Andreopoulos B."/>
            <person name="Lipzen A."/>
            <person name="Chen C."/>
            <person name="Yanf M."/>
            <person name="Daum C."/>
            <person name="Ng V."/>
            <person name="Clum A."/>
            <person name="Ohm R."/>
            <person name="Martin F."/>
            <person name="Silar P."/>
            <person name="Natvig D."/>
            <person name="Lalanne C."/>
            <person name="Gautier V."/>
            <person name="Ament-Velasquez S.L."/>
            <person name="Kruys A."/>
            <person name="Hutchinson M.I."/>
            <person name="Powell A.J."/>
            <person name="Barry K."/>
            <person name="Miller A.N."/>
            <person name="Grigoriev I.V."/>
            <person name="Debuchy R."/>
            <person name="Gladieux P."/>
            <person name="Thoren M.H."/>
            <person name="Johannesson H."/>
        </authorList>
    </citation>
    <scope>NUCLEOTIDE SEQUENCE</scope>
    <source>
        <strain evidence="8">PSN293</strain>
    </source>
</reference>
<evidence type="ECO:0000313" key="9">
    <source>
        <dbReference type="Proteomes" id="UP001301769"/>
    </source>
</evidence>
<name>A0AAN6YA85_9PEZI</name>
<dbReference type="CDD" id="cd17502">
    <property type="entry name" value="MFS_Azr1_MDR_like"/>
    <property type="match status" value="1"/>
</dbReference>
<dbReference type="InterPro" id="IPR036259">
    <property type="entry name" value="MFS_trans_sf"/>
</dbReference>
<keyword evidence="2 6" id="KW-0812">Transmembrane</keyword>
<evidence type="ECO:0000259" key="7">
    <source>
        <dbReference type="PROSITE" id="PS50850"/>
    </source>
</evidence>
<dbReference type="InterPro" id="IPR005829">
    <property type="entry name" value="Sugar_transporter_CS"/>
</dbReference>
<dbReference type="Pfam" id="PF07690">
    <property type="entry name" value="MFS_1"/>
    <property type="match status" value="1"/>
</dbReference>
<sequence>MAHNELPTPMMMGSRAEASASDEDIESSMLDVSKLEELRDAVRQAEWQPGKQEYAVMATLAVISLMVALDATILVSVLPTLAMDFGGTSTDAFWAGTSYLLSCAVCQPFIAALSDIFGRKEMLLSSVIFFTLGTLLCAPIAKSFPVFFAGRAVQGIGGGGIITMGQVIFADIVPLRQRPKYFSIVLGAWALGSVLGPLIGGLFVEHAFWSWCFYLNFPFCAIGLVLVPFCVKLSTEKSTLSSKLSRVDWVGGFLFMGSMTSFLIGLSWAGVQYAWDSVQTIAPIVIGVVGVAAAITWENKYAREPFIRSSLFCSTSAFAAYACAFFQGLILFCALYYVPFYFTAVRFTSPTQSGLNVFPVTCFLLPGSILISLLTSRLGRFRWAIWGGWVLAALSCGLFVFFNQHTKTVVWAVILAVFGIGHGMLLTSINVGIQAISNTEDAGRAAAMYAFMRTLGMSVGVAIGGTVFQNLMSAKLKDIGLPVEIAHNSEAFVADMATMDVNDPIRVGALEAYVKGFHGVYWTITGCAAAAFLISLAIKRHSMDKILSSKFVLKGARESTLAALTAVETNEADLIRRLPQLAKTTSGQPTAPACPCAQNKDQGPSKAEPCCQCNNEKQASGSSSGQQQTQQEILASARALTPKLPASIAVAYYIEPGGKKVPFDILSTTAKAPQTSRQDEVTDSQPEAEEVSKEVEVASVSGSTTSEEMADESSVYDGTLSETSTEDDDSESSLVEEVEEDTVPTLTTEAQLSNHSPEQDENLEKEEDMESRPDEATRKVLSEYATWEALIVEKVGVKLIREVAEGEATAGQAGPS</sequence>
<organism evidence="8 9">
    <name type="scientific">Rhypophila decipiens</name>
    <dbReference type="NCBI Taxonomy" id="261697"/>
    <lineage>
        <taxon>Eukaryota</taxon>
        <taxon>Fungi</taxon>
        <taxon>Dikarya</taxon>
        <taxon>Ascomycota</taxon>
        <taxon>Pezizomycotina</taxon>
        <taxon>Sordariomycetes</taxon>
        <taxon>Sordariomycetidae</taxon>
        <taxon>Sordariales</taxon>
        <taxon>Naviculisporaceae</taxon>
        <taxon>Rhypophila</taxon>
    </lineage>
</organism>
<dbReference type="InterPro" id="IPR011701">
    <property type="entry name" value="MFS"/>
</dbReference>
<feature type="compositionally biased region" description="Acidic residues" evidence="5">
    <location>
        <begin position="724"/>
        <end position="742"/>
    </location>
</feature>
<feature type="transmembrane region" description="Helical" evidence="6">
    <location>
        <begin position="122"/>
        <end position="141"/>
    </location>
</feature>
<comment type="subcellular location">
    <subcellularLocation>
        <location evidence="1">Membrane</location>
        <topology evidence="1">Multi-pass membrane protein</topology>
    </subcellularLocation>
</comment>
<keyword evidence="3 6" id="KW-1133">Transmembrane helix</keyword>
<feature type="transmembrane region" description="Helical" evidence="6">
    <location>
        <begin position="208"/>
        <end position="231"/>
    </location>
</feature>
<dbReference type="EMBL" id="MU858078">
    <property type="protein sequence ID" value="KAK4215553.1"/>
    <property type="molecule type" value="Genomic_DNA"/>
</dbReference>
<evidence type="ECO:0000256" key="3">
    <source>
        <dbReference type="ARBA" id="ARBA00022989"/>
    </source>
</evidence>
<feature type="compositionally biased region" description="Polar residues" evidence="5">
    <location>
        <begin position="744"/>
        <end position="756"/>
    </location>
</feature>
<evidence type="ECO:0000256" key="2">
    <source>
        <dbReference type="ARBA" id="ARBA00022692"/>
    </source>
</evidence>
<dbReference type="AlphaFoldDB" id="A0AAN6YA85"/>
<dbReference type="FunFam" id="1.20.1720.10:FF:000018">
    <property type="entry name" value="Putative MFS multidrug transporter"/>
    <property type="match status" value="1"/>
</dbReference>
<dbReference type="PANTHER" id="PTHR23501:SF94">
    <property type="entry name" value="MAJOR FACILITATOR SUPERFAMILY (MFS) PROFILE DOMAIN-CONTAINING PROTEIN"/>
    <property type="match status" value="1"/>
</dbReference>
<feature type="transmembrane region" description="Helical" evidence="6">
    <location>
        <begin position="520"/>
        <end position="538"/>
    </location>
</feature>
<evidence type="ECO:0000256" key="5">
    <source>
        <dbReference type="SAM" id="MobiDB-lite"/>
    </source>
</evidence>
<gene>
    <name evidence="8" type="ORF">QBC37DRAFT_458381</name>
</gene>